<dbReference type="Gene3D" id="1.10.10.60">
    <property type="entry name" value="Homeodomain-like"/>
    <property type="match status" value="1"/>
</dbReference>
<evidence type="ECO:0000313" key="15">
    <source>
        <dbReference type="EMBL" id="CAG5135307.1"/>
    </source>
</evidence>
<feature type="compositionally biased region" description="Basic and acidic residues" evidence="13">
    <location>
        <begin position="545"/>
        <end position="562"/>
    </location>
</feature>
<dbReference type="SUPFAM" id="SSF46689">
    <property type="entry name" value="Homeodomain-like"/>
    <property type="match status" value="1"/>
</dbReference>
<evidence type="ECO:0000256" key="10">
    <source>
        <dbReference type="ARBA" id="ARBA00038351"/>
    </source>
</evidence>
<reference evidence="15" key="1">
    <citation type="submission" date="2021-04" db="EMBL/GenBank/DDBJ databases">
        <authorList>
            <consortium name="Molecular Ecology Group"/>
        </authorList>
    </citation>
    <scope>NUCLEOTIDE SEQUENCE</scope>
</reference>
<dbReference type="FunFam" id="1.10.10.60:FF:000057">
    <property type="entry name" value="Short stature homeobox 2"/>
    <property type="match status" value="1"/>
</dbReference>
<keyword evidence="6 11" id="KW-0238">DNA-binding</keyword>
<keyword evidence="16" id="KW-1185">Reference proteome</keyword>
<dbReference type="GO" id="GO:0005634">
    <property type="term" value="C:nucleus"/>
    <property type="evidence" value="ECO:0007669"/>
    <property type="project" value="UniProtKB-SubCell"/>
</dbReference>
<evidence type="ECO:0000256" key="3">
    <source>
        <dbReference type="ARBA" id="ARBA00022782"/>
    </source>
</evidence>
<gene>
    <name evidence="15" type="ORF">CUNI_LOCUS20865</name>
</gene>
<keyword evidence="9 11" id="KW-0539">Nucleus</keyword>
<name>A0A8S4A0E2_9EUPU</name>
<evidence type="ECO:0000256" key="8">
    <source>
        <dbReference type="ARBA" id="ARBA00023163"/>
    </source>
</evidence>
<evidence type="ECO:0000256" key="9">
    <source>
        <dbReference type="ARBA" id="ARBA00023242"/>
    </source>
</evidence>
<dbReference type="Proteomes" id="UP000678393">
    <property type="component" value="Unassembled WGS sequence"/>
</dbReference>
<sequence length="562" mass="62660">MSLQDIRLFAATYPGAFAAMSSMTAVNYHHGYSMSLPQFGYQTPADQIAALDCSLRHHHRMLQDDPSGRSTMSASLVSAPGSVHGGGLMEGLLGERKTPQRLSPTSGPDMNSFSFLDSPDHGKISDSLNSSGGSDDNKELNGSKRRRTRTNFTGWQLEELEKAFQDSHYPDVFMREALALKLDLVESRVQVWFQNRRAKWRKKENTKKGPGRPAHNAQPQTCSGDPMDEDEIRRREQERQEKKRRKQEERLRRLEEKRKSVNGGQSASLASEDRSRSRMSSDRFMSPNSSLSGNDVSSDGFSGHFSAIDDRCIYRSKSADRTASLFSPPTRSDENTTNSNIKSCPFSIDRLLEAPKVPRGRRPNSKYPLVQACKSLGNLNLGLLPFFPITQPVGFLVQQVIHAHSPLSPSAERAARNDSIVGHEDTAKGEDLHDTGVASLGHSLRHGSDDIRSNRNQQPFEKFSTDNIGEYHAHPSHHLMEDVGQTIFAPETDTEDFSVRPYTDQCEHHGGDLSDSNNNNNNNQNNSDDCDGVEHKSATTFDLDSSVKGEDSMEDIRPQDDR</sequence>
<feature type="domain" description="Homeobox" evidence="14">
    <location>
        <begin position="143"/>
        <end position="203"/>
    </location>
</feature>
<evidence type="ECO:0000256" key="5">
    <source>
        <dbReference type="ARBA" id="ARBA00023015"/>
    </source>
</evidence>
<evidence type="ECO:0000256" key="2">
    <source>
        <dbReference type="ARBA" id="ARBA00022473"/>
    </source>
</evidence>
<dbReference type="EMBL" id="CAJHNH020008157">
    <property type="protein sequence ID" value="CAG5135307.1"/>
    <property type="molecule type" value="Genomic_DNA"/>
</dbReference>
<evidence type="ECO:0000256" key="11">
    <source>
        <dbReference type="PROSITE-ProRule" id="PRU00108"/>
    </source>
</evidence>
<evidence type="ECO:0000313" key="16">
    <source>
        <dbReference type="Proteomes" id="UP000678393"/>
    </source>
</evidence>
<feature type="compositionally biased region" description="Low complexity" evidence="13">
    <location>
        <begin position="514"/>
        <end position="527"/>
    </location>
</feature>
<dbReference type="PANTHER" id="PTHR46799">
    <property type="entry name" value="HOMEOBOX PROTEIN UNC-4 HOMOLOG"/>
    <property type="match status" value="1"/>
</dbReference>
<feature type="compositionally biased region" description="Low complexity" evidence="13">
    <location>
        <begin position="125"/>
        <end position="134"/>
    </location>
</feature>
<keyword evidence="3" id="KW-0221">Differentiation</keyword>
<keyword evidence="7 11" id="KW-0371">Homeobox</keyword>
<feature type="compositionally biased region" description="Basic and acidic residues" evidence="13">
    <location>
        <begin position="231"/>
        <end position="259"/>
    </location>
</feature>
<comment type="similarity">
    <text evidence="10">Belongs to the paired homeobox family. Unc-4 subfamily.</text>
</comment>
<comment type="caution">
    <text evidence="15">The sequence shown here is derived from an EMBL/GenBank/DDBJ whole genome shotgun (WGS) entry which is preliminary data.</text>
</comment>
<evidence type="ECO:0000256" key="6">
    <source>
        <dbReference type="ARBA" id="ARBA00023125"/>
    </source>
</evidence>
<dbReference type="GO" id="GO:0000981">
    <property type="term" value="F:DNA-binding transcription factor activity, RNA polymerase II-specific"/>
    <property type="evidence" value="ECO:0007669"/>
    <property type="project" value="InterPro"/>
</dbReference>
<feature type="region of interest" description="Disordered" evidence="13">
    <location>
        <begin position="201"/>
        <end position="300"/>
    </location>
</feature>
<dbReference type="InterPro" id="IPR001356">
    <property type="entry name" value="HD"/>
</dbReference>
<dbReference type="PANTHER" id="PTHR46799:SF1">
    <property type="entry name" value="HOMEOBOX PROTEIN UNC-4 HOMOLOG"/>
    <property type="match status" value="1"/>
</dbReference>
<keyword evidence="4" id="KW-0524">Neurogenesis</keyword>
<feature type="compositionally biased region" description="Polar residues" evidence="13">
    <location>
        <begin position="100"/>
        <end position="115"/>
    </location>
</feature>
<dbReference type="GO" id="GO:1990837">
    <property type="term" value="F:sequence-specific double-stranded DNA binding"/>
    <property type="evidence" value="ECO:0007669"/>
    <property type="project" value="TreeGrafter"/>
</dbReference>
<evidence type="ECO:0000256" key="4">
    <source>
        <dbReference type="ARBA" id="ARBA00022902"/>
    </source>
</evidence>
<evidence type="ECO:0000256" key="12">
    <source>
        <dbReference type="RuleBase" id="RU000682"/>
    </source>
</evidence>
<keyword evidence="5" id="KW-0805">Transcription regulation</keyword>
<feature type="compositionally biased region" description="Polar residues" evidence="13">
    <location>
        <begin position="287"/>
        <end position="300"/>
    </location>
</feature>
<accession>A0A8S4A0E2</accession>
<dbReference type="GO" id="GO:0030154">
    <property type="term" value="P:cell differentiation"/>
    <property type="evidence" value="ECO:0007669"/>
    <property type="project" value="UniProtKB-KW"/>
</dbReference>
<feature type="DNA-binding region" description="Homeobox" evidence="11">
    <location>
        <begin position="145"/>
        <end position="204"/>
    </location>
</feature>
<dbReference type="PROSITE" id="PS50071">
    <property type="entry name" value="HOMEOBOX_2"/>
    <property type="match status" value="1"/>
</dbReference>
<organism evidence="15 16">
    <name type="scientific">Candidula unifasciata</name>
    <dbReference type="NCBI Taxonomy" id="100452"/>
    <lineage>
        <taxon>Eukaryota</taxon>
        <taxon>Metazoa</taxon>
        <taxon>Spiralia</taxon>
        <taxon>Lophotrochozoa</taxon>
        <taxon>Mollusca</taxon>
        <taxon>Gastropoda</taxon>
        <taxon>Heterobranchia</taxon>
        <taxon>Euthyneura</taxon>
        <taxon>Panpulmonata</taxon>
        <taxon>Eupulmonata</taxon>
        <taxon>Stylommatophora</taxon>
        <taxon>Helicina</taxon>
        <taxon>Helicoidea</taxon>
        <taxon>Geomitridae</taxon>
        <taxon>Candidula</taxon>
    </lineage>
</organism>
<comment type="subcellular location">
    <subcellularLocation>
        <location evidence="1 11 12">Nucleus</location>
    </subcellularLocation>
</comment>
<dbReference type="GO" id="GO:0007399">
    <property type="term" value="P:nervous system development"/>
    <property type="evidence" value="ECO:0007669"/>
    <property type="project" value="UniProtKB-KW"/>
</dbReference>
<protein>
    <recommendedName>
        <fullName evidence="14">Homeobox domain-containing protein</fullName>
    </recommendedName>
</protein>
<evidence type="ECO:0000256" key="1">
    <source>
        <dbReference type="ARBA" id="ARBA00004123"/>
    </source>
</evidence>
<feature type="region of interest" description="Disordered" evidence="13">
    <location>
        <begin position="98"/>
        <end position="147"/>
    </location>
</feature>
<proteinExistence type="inferred from homology"/>
<dbReference type="OrthoDB" id="6159439at2759"/>
<dbReference type="PROSITE" id="PS00027">
    <property type="entry name" value="HOMEOBOX_1"/>
    <property type="match status" value="1"/>
</dbReference>
<keyword evidence="2" id="KW-0217">Developmental protein</keyword>
<feature type="compositionally biased region" description="Basic and acidic residues" evidence="13">
    <location>
        <begin position="271"/>
        <end position="281"/>
    </location>
</feature>
<evidence type="ECO:0000259" key="14">
    <source>
        <dbReference type="PROSITE" id="PS50071"/>
    </source>
</evidence>
<dbReference type="CDD" id="cd00086">
    <property type="entry name" value="homeodomain"/>
    <property type="match status" value="1"/>
</dbReference>
<evidence type="ECO:0000256" key="13">
    <source>
        <dbReference type="SAM" id="MobiDB-lite"/>
    </source>
</evidence>
<dbReference type="AlphaFoldDB" id="A0A8S4A0E2"/>
<keyword evidence="8" id="KW-0804">Transcription</keyword>
<evidence type="ECO:0000256" key="7">
    <source>
        <dbReference type="ARBA" id="ARBA00023155"/>
    </source>
</evidence>
<dbReference type="InterPro" id="IPR009057">
    <property type="entry name" value="Homeodomain-like_sf"/>
</dbReference>
<dbReference type="SMART" id="SM00389">
    <property type="entry name" value="HOX"/>
    <property type="match status" value="1"/>
</dbReference>
<dbReference type="InterPro" id="IPR017970">
    <property type="entry name" value="Homeobox_CS"/>
</dbReference>
<feature type="region of interest" description="Disordered" evidence="13">
    <location>
        <begin position="502"/>
        <end position="562"/>
    </location>
</feature>
<dbReference type="Pfam" id="PF00046">
    <property type="entry name" value="Homeodomain"/>
    <property type="match status" value="1"/>
</dbReference>